<name>A0ABS9YSB4_9ACTN</name>
<dbReference type="RefSeq" id="WP_242778800.1">
    <property type="nucleotide sequence ID" value="NZ_JALDAY010000024.1"/>
</dbReference>
<reference evidence="1" key="1">
    <citation type="submission" date="2022-03" db="EMBL/GenBank/DDBJ databases">
        <title>Streptomyces 7R015 and 7R016 isolated from Barleria lupulina in Thailand.</title>
        <authorList>
            <person name="Kanchanasin P."/>
            <person name="Phongsopitanun W."/>
            <person name="Tanasupawat S."/>
        </authorList>
    </citation>
    <scope>NUCLEOTIDE SEQUENCE</scope>
    <source>
        <strain evidence="1">7R015</strain>
    </source>
</reference>
<dbReference type="Proteomes" id="UP001165269">
    <property type="component" value="Unassembled WGS sequence"/>
</dbReference>
<dbReference type="EMBL" id="JALDAY010000024">
    <property type="protein sequence ID" value="MCI3279136.1"/>
    <property type="molecule type" value="Genomic_DNA"/>
</dbReference>
<keyword evidence="2" id="KW-1185">Reference proteome</keyword>
<gene>
    <name evidence="1" type="ORF">MQP27_49540</name>
</gene>
<proteinExistence type="predicted"/>
<evidence type="ECO:0000313" key="2">
    <source>
        <dbReference type="Proteomes" id="UP001165269"/>
    </source>
</evidence>
<evidence type="ECO:0000313" key="1">
    <source>
        <dbReference type="EMBL" id="MCI3279136.1"/>
    </source>
</evidence>
<accession>A0ABS9YSB4</accession>
<organism evidence="1 2">
    <name type="scientific">Streptomyces cylindrosporus</name>
    <dbReference type="NCBI Taxonomy" id="2927583"/>
    <lineage>
        <taxon>Bacteria</taxon>
        <taxon>Bacillati</taxon>
        <taxon>Actinomycetota</taxon>
        <taxon>Actinomycetes</taxon>
        <taxon>Kitasatosporales</taxon>
        <taxon>Streptomycetaceae</taxon>
        <taxon>Streptomyces</taxon>
    </lineage>
</organism>
<comment type="caution">
    <text evidence="1">The sequence shown here is derived from an EMBL/GenBank/DDBJ whole genome shotgun (WGS) entry which is preliminary data.</text>
</comment>
<protein>
    <submittedName>
        <fullName evidence="1">Uncharacterized protein</fullName>
    </submittedName>
</protein>
<sequence>MTDIQLAADTTSTQQASPVVWILSKGILQEGGDIIDVYLDRELALGDFLTHAAQIAQGNGKIYNPRASDDGALHLSGMSEWLALEPHTVRTKRSLGA</sequence>